<accession>A0A081K8I0</accession>
<keyword evidence="1" id="KW-1133">Transmembrane helix</keyword>
<dbReference type="STRING" id="305900.GV64_06660"/>
<evidence type="ECO:0000313" key="3">
    <source>
        <dbReference type="Proteomes" id="UP000027997"/>
    </source>
</evidence>
<keyword evidence="3" id="KW-1185">Reference proteome</keyword>
<keyword evidence="1" id="KW-0472">Membrane</keyword>
<dbReference type="eggNOG" id="ENOG5032ZK4">
    <property type="taxonomic scope" value="Bacteria"/>
</dbReference>
<keyword evidence="1" id="KW-0812">Transmembrane</keyword>
<evidence type="ECO:0000313" key="2">
    <source>
        <dbReference type="EMBL" id="KEI70456.1"/>
    </source>
</evidence>
<feature type="transmembrane region" description="Helical" evidence="1">
    <location>
        <begin position="17"/>
        <end position="42"/>
    </location>
</feature>
<dbReference type="EMBL" id="JOJP01000001">
    <property type="protein sequence ID" value="KEI70456.1"/>
    <property type="molecule type" value="Genomic_DNA"/>
</dbReference>
<evidence type="ECO:0000256" key="1">
    <source>
        <dbReference type="SAM" id="Phobius"/>
    </source>
</evidence>
<dbReference type="InterPro" id="IPR021306">
    <property type="entry name" value="DUF2878"/>
</dbReference>
<reference evidence="2 3" key="1">
    <citation type="submission" date="2014-06" db="EMBL/GenBank/DDBJ databases">
        <title>Whole Genome Sequences of Three Symbiotic Endozoicomonas Bacteria.</title>
        <authorList>
            <person name="Neave M.J."/>
            <person name="Apprill A."/>
            <person name="Voolstra C.R."/>
        </authorList>
    </citation>
    <scope>NUCLEOTIDE SEQUENCE [LARGE SCALE GENOMIC DNA]</scope>
    <source>
        <strain evidence="2 3">DSM 22380</strain>
    </source>
</reference>
<proteinExistence type="predicted"/>
<sequence length="175" mass="19455">MANDKTKLIINYLLFQAGWFACVLGGNTIALAATAIILFIHLTWIGSWQKEKQLLAITFLLGCAVDSFLGNLKILQFSSQLNDDGRILPLWLACLWLIFATTLRHSLDWSRRHKFYGAILGLLGGPLSYLAGAKLTDVTLAQPLWQTLVTLAIIWAVIVPLLQSFSQAWLNKAKS</sequence>
<feature type="transmembrane region" description="Helical" evidence="1">
    <location>
        <begin position="115"/>
        <end position="132"/>
    </location>
</feature>
<feature type="transmembrane region" description="Helical" evidence="1">
    <location>
        <begin position="87"/>
        <end position="103"/>
    </location>
</feature>
<name>A0A081K8I0_9GAMM</name>
<organism evidence="2 3">
    <name type="scientific">Endozoicomonas elysicola</name>
    <dbReference type="NCBI Taxonomy" id="305900"/>
    <lineage>
        <taxon>Bacteria</taxon>
        <taxon>Pseudomonadati</taxon>
        <taxon>Pseudomonadota</taxon>
        <taxon>Gammaproteobacteria</taxon>
        <taxon>Oceanospirillales</taxon>
        <taxon>Endozoicomonadaceae</taxon>
        <taxon>Endozoicomonas</taxon>
    </lineage>
</organism>
<dbReference type="RefSeq" id="WP_020580969.1">
    <property type="nucleotide sequence ID" value="NZ_JOJP01000001.1"/>
</dbReference>
<gene>
    <name evidence="2" type="ORF">GV64_06660</name>
</gene>
<evidence type="ECO:0008006" key="4">
    <source>
        <dbReference type="Google" id="ProtNLM"/>
    </source>
</evidence>
<dbReference type="Proteomes" id="UP000027997">
    <property type="component" value="Unassembled WGS sequence"/>
</dbReference>
<comment type="caution">
    <text evidence="2">The sequence shown here is derived from an EMBL/GenBank/DDBJ whole genome shotgun (WGS) entry which is preliminary data.</text>
</comment>
<dbReference type="Pfam" id="PF11086">
    <property type="entry name" value="DUF2878"/>
    <property type="match status" value="1"/>
</dbReference>
<dbReference type="AlphaFoldDB" id="A0A081K8I0"/>
<protein>
    <recommendedName>
        <fullName evidence="4">DUF2878 domain-containing protein</fullName>
    </recommendedName>
</protein>
<feature type="transmembrane region" description="Helical" evidence="1">
    <location>
        <begin position="54"/>
        <end position="75"/>
    </location>
</feature>
<feature type="transmembrane region" description="Helical" evidence="1">
    <location>
        <begin position="144"/>
        <end position="162"/>
    </location>
</feature>
<dbReference type="PROSITE" id="PS51257">
    <property type="entry name" value="PROKAR_LIPOPROTEIN"/>
    <property type="match status" value="1"/>
</dbReference>